<name>A0AAU8LW47_9BACT</name>
<evidence type="ECO:0000313" key="1">
    <source>
        <dbReference type="EMBL" id="XCN73444.1"/>
    </source>
</evidence>
<dbReference type="KEGG" id="eaj:Q3M24_01455"/>
<dbReference type="EMBL" id="CP159373">
    <property type="protein sequence ID" value="XCN73444.1"/>
    <property type="molecule type" value="Genomic_DNA"/>
</dbReference>
<dbReference type="InterPro" id="IPR007487">
    <property type="entry name" value="ABC_transpt-TYRBP-like"/>
</dbReference>
<gene>
    <name evidence="1" type="ORF">Q3M24_01455</name>
</gene>
<dbReference type="AlphaFoldDB" id="A0AAU8LW47"/>
<protein>
    <submittedName>
        <fullName evidence="1">ABC transporter substrate binding protein</fullName>
    </submittedName>
</protein>
<accession>A0AAU8LW47</accession>
<proteinExistence type="predicted"/>
<reference evidence="1" key="2">
    <citation type="submission" date="2024-06" db="EMBL/GenBank/DDBJ databases">
        <authorList>
            <person name="Plum-Jensen L.E."/>
            <person name="Schramm A."/>
            <person name="Marshall I.P.G."/>
        </authorList>
    </citation>
    <scope>NUCLEOTIDE SEQUENCE</scope>
    <source>
        <strain evidence="1">Rat1</strain>
    </source>
</reference>
<organism evidence="1">
    <name type="scientific">Candidatus Electrothrix aestuarii</name>
    <dbReference type="NCBI Taxonomy" id="3062594"/>
    <lineage>
        <taxon>Bacteria</taxon>
        <taxon>Pseudomonadati</taxon>
        <taxon>Thermodesulfobacteriota</taxon>
        <taxon>Desulfobulbia</taxon>
        <taxon>Desulfobulbales</taxon>
        <taxon>Desulfobulbaceae</taxon>
        <taxon>Candidatus Electrothrix</taxon>
    </lineage>
</organism>
<dbReference type="PANTHER" id="PTHR35271">
    <property type="entry name" value="ABC TRANSPORTER, SUBSTRATE-BINDING LIPOPROTEIN-RELATED"/>
    <property type="match status" value="1"/>
</dbReference>
<dbReference type="Pfam" id="PF04392">
    <property type="entry name" value="ABC_sub_bind"/>
    <property type="match status" value="1"/>
</dbReference>
<sequence length="304" mass="33754">MNKYLLLIILSFFSLADKAYGYEIVILKNSTSKINQDIQDVFTKEFNQRTPQGGLKTIQRNQIKDILMTKEEKGSYTSAIQSFHPDLILAIGSQALEEALLVPDVPVVHLLVVHPEDIITESKPVIGVSLSIPPKVQLDEMSNKLPKVKRVGIIYDPGQSSEMVEQMKALRPDLDFIALGTQDISVVPDLIHSLRGKVDLLWMLPDLTATNKITIQSYVLFSARNKIPLLTFSEKLLNQGATLAITFAIDEIAKQAAILAMDMLLHPIRREQTGLVPPPVHTKFNPVMAAKLGIPTPETRGTDE</sequence>
<dbReference type="Gene3D" id="3.40.50.2300">
    <property type="match status" value="2"/>
</dbReference>
<reference evidence="1" key="1">
    <citation type="journal article" date="2024" name="Syst. Appl. Microbiol.">
        <title>First single-strain enrichments of Electrothrix cable bacteria, description of E. aestuarii sp. nov. and E. rattekaaiensis sp. nov., and proposal of a cable bacteria taxonomy following the rules of the SeqCode.</title>
        <authorList>
            <person name="Plum-Jensen L.E."/>
            <person name="Schramm A."/>
            <person name="Marshall I.P.G."/>
        </authorList>
    </citation>
    <scope>NUCLEOTIDE SEQUENCE</scope>
    <source>
        <strain evidence="1">Rat1</strain>
    </source>
</reference>
<dbReference type="PANTHER" id="PTHR35271:SF1">
    <property type="entry name" value="ABC TRANSPORTER, SUBSTRATE-BINDING LIPOPROTEIN"/>
    <property type="match status" value="1"/>
</dbReference>